<comment type="caution">
    <text evidence="2">The sequence shown here is derived from an EMBL/GenBank/DDBJ whole genome shotgun (WGS) entry which is preliminary data.</text>
</comment>
<accession>A0ABQ5GAC5</accession>
<gene>
    <name evidence="2" type="ORF">Tco_1031917</name>
</gene>
<protein>
    <submittedName>
        <fullName evidence="2">Uncharacterized protein</fullName>
    </submittedName>
</protein>
<feature type="coiled-coil region" evidence="1">
    <location>
        <begin position="127"/>
        <end position="154"/>
    </location>
</feature>
<dbReference type="Proteomes" id="UP001151760">
    <property type="component" value="Unassembled WGS sequence"/>
</dbReference>
<organism evidence="2 3">
    <name type="scientific">Tanacetum coccineum</name>
    <dbReference type="NCBI Taxonomy" id="301880"/>
    <lineage>
        <taxon>Eukaryota</taxon>
        <taxon>Viridiplantae</taxon>
        <taxon>Streptophyta</taxon>
        <taxon>Embryophyta</taxon>
        <taxon>Tracheophyta</taxon>
        <taxon>Spermatophyta</taxon>
        <taxon>Magnoliopsida</taxon>
        <taxon>eudicotyledons</taxon>
        <taxon>Gunneridae</taxon>
        <taxon>Pentapetalae</taxon>
        <taxon>asterids</taxon>
        <taxon>campanulids</taxon>
        <taxon>Asterales</taxon>
        <taxon>Asteraceae</taxon>
        <taxon>Asteroideae</taxon>
        <taxon>Anthemideae</taxon>
        <taxon>Anthemidinae</taxon>
        <taxon>Tanacetum</taxon>
    </lineage>
</organism>
<proteinExistence type="predicted"/>
<sequence>MSTSSNTTFEFDVNHNGEFKLNPLTYQDGSVLNIRVFQMDFEDTVSYLTWKIPRRFTTLYYMLPPYYTLSGMKQIKNDYHTNVMYDIAKVAGKLQIFVSHSQIDLSTELIPNNGSLEESFAARQTIVSKLQREIQAEETLAQQLLSNLNRYSEEMRIRQVQITMLQSMPTTSLNTYGLHALLMTLEADIQVRLNVLTKLQEALDEEAILEEQILALMHRFADRFTDRRVEINNLMVLHDHPLIEYGKYALGCMTGADMKKCVYLKSVRDELLRSMEEKRQLMTNYRDM</sequence>
<dbReference type="EMBL" id="BQNB010018276">
    <property type="protein sequence ID" value="GJT72631.1"/>
    <property type="molecule type" value="Genomic_DNA"/>
</dbReference>
<keyword evidence="3" id="KW-1185">Reference proteome</keyword>
<reference evidence="2" key="1">
    <citation type="journal article" date="2022" name="Int. J. Mol. Sci.">
        <title>Draft Genome of Tanacetum Coccineum: Genomic Comparison of Closely Related Tanacetum-Family Plants.</title>
        <authorList>
            <person name="Yamashiro T."/>
            <person name="Shiraishi A."/>
            <person name="Nakayama K."/>
            <person name="Satake H."/>
        </authorList>
    </citation>
    <scope>NUCLEOTIDE SEQUENCE</scope>
</reference>
<evidence type="ECO:0000313" key="3">
    <source>
        <dbReference type="Proteomes" id="UP001151760"/>
    </source>
</evidence>
<reference evidence="2" key="2">
    <citation type="submission" date="2022-01" db="EMBL/GenBank/DDBJ databases">
        <authorList>
            <person name="Yamashiro T."/>
            <person name="Shiraishi A."/>
            <person name="Satake H."/>
            <person name="Nakayama K."/>
        </authorList>
    </citation>
    <scope>NUCLEOTIDE SEQUENCE</scope>
</reference>
<evidence type="ECO:0000256" key="1">
    <source>
        <dbReference type="SAM" id="Coils"/>
    </source>
</evidence>
<keyword evidence="1" id="KW-0175">Coiled coil</keyword>
<evidence type="ECO:0000313" key="2">
    <source>
        <dbReference type="EMBL" id="GJT72631.1"/>
    </source>
</evidence>
<name>A0ABQ5GAC5_9ASTR</name>